<dbReference type="InterPro" id="IPR029026">
    <property type="entry name" value="tRNA_m1G_MTases_N"/>
</dbReference>
<dbReference type="GO" id="GO:0008173">
    <property type="term" value="F:RNA methyltransferase activity"/>
    <property type="evidence" value="ECO:0007669"/>
    <property type="project" value="InterPro"/>
</dbReference>
<name>A0A6M0H049_9CLOT</name>
<dbReference type="CDD" id="cd18095">
    <property type="entry name" value="SpoU-like_rRNA-MTase"/>
    <property type="match status" value="1"/>
</dbReference>
<dbReference type="Gene3D" id="3.30.1330.30">
    <property type="match status" value="1"/>
</dbReference>
<organism evidence="5 6">
    <name type="scientific">Clostridium senegalense</name>
    <dbReference type="NCBI Taxonomy" id="1465809"/>
    <lineage>
        <taxon>Bacteria</taxon>
        <taxon>Bacillati</taxon>
        <taxon>Bacillota</taxon>
        <taxon>Clostridia</taxon>
        <taxon>Eubacteriales</taxon>
        <taxon>Clostridiaceae</taxon>
        <taxon>Clostridium</taxon>
    </lineage>
</organism>
<comment type="similarity">
    <text evidence="1">Belongs to the class IV-like SAM-binding methyltransferase superfamily. RNA methyltransferase TrmH family.</text>
</comment>
<gene>
    <name evidence="5" type="ORF">G3M99_03560</name>
</gene>
<dbReference type="SUPFAM" id="SSF55315">
    <property type="entry name" value="L30e-like"/>
    <property type="match status" value="1"/>
</dbReference>
<evidence type="ECO:0000313" key="5">
    <source>
        <dbReference type="EMBL" id="NEU03949.1"/>
    </source>
</evidence>
<dbReference type="GO" id="GO:0005737">
    <property type="term" value="C:cytoplasm"/>
    <property type="evidence" value="ECO:0007669"/>
    <property type="project" value="UniProtKB-ARBA"/>
</dbReference>
<dbReference type="InterPro" id="IPR013123">
    <property type="entry name" value="SpoU_subst-bd"/>
</dbReference>
<dbReference type="GO" id="GO:0032259">
    <property type="term" value="P:methylation"/>
    <property type="evidence" value="ECO:0007669"/>
    <property type="project" value="UniProtKB-KW"/>
</dbReference>
<evidence type="ECO:0000313" key="6">
    <source>
        <dbReference type="Proteomes" id="UP000481872"/>
    </source>
</evidence>
<dbReference type="Proteomes" id="UP000481872">
    <property type="component" value="Unassembled WGS sequence"/>
</dbReference>
<dbReference type="PANTHER" id="PTHR43191">
    <property type="entry name" value="RRNA METHYLTRANSFERASE 3"/>
    <property type="match status" value="1"/>
</dbReference>
<feature type="domain" description="RNA 2-O ribose methyltransferase substrate binding" evidence="4">
    <location>
        <begin position="31"/>
        <end position="102"/>
    </location>
</feature>
<dbReference type="InterPro" id="IPR051259">
    <property type="entry name" value="rRNA_Methyltransferase"/>
</dbReference>
<dbReference type="Pfam" id="PF00588">
    <property type="entry name" value="SpoU_methylase"/>
    <property type="match status" value="1"/>
</dbReference>
<keyword evidence="2 5" id="KW-0489">Methyltransferase</keyword>
<dbReference type="Gene3D" id="3.40.1280.10">
    <property type="match status" value="1"/>
</dbReference>
<comment type="caution">
    <text evidence="5">The sequence shown here is derived from an EMBL/GenBank/DDBJ whole genome shotgun (WGS) entry which is preliminary data.</text>
</comment>
<evidence type="ECO:0000256" key="2">
    <source>
        <dbReference type="ARBA" id="ARBA00022603"/>
    </source>
</evidence>
<proteinExistence type="inferred from homology"/>
<dbReference type="InterPro" id="IPR029028">
    <property type="entry name" value="Alpha/beta_knot_MTases"/>
</dbReference>
<dbReference type="RefSeq" id="WP_199869222.1">
    <property type="nucleotide sequence ID" value="NZ_JAAGPU010000003.1"/>
</dbReference>
<dbReference type="InterPro" id="IPR001537">
    <property type="entry name" value="SpoU_MeTrfase"/>
</dbReference>
<dbReference type="InterPro" id="IPR053888">
    <property type="entry name" value="MRM3-like_sub_bind"/>
</dbReference>
<dbReference type="Pfam" id="PF22435">
    <property type="entry name" value="MRM3-like_sub_bind"/>
    <property type="match status" value="1"/>
</dbReference>
<evidence type="ECO:0000256" key="3">
    <source>
        <dbReference type="ARBA" id="ARBA00022679"/>
    </source>
</evidence>
<dbReference type="SMART" id="SM00967">
    <property type="entry name" value="SpoU_sub_bind"/>
    <property type="match status" value="1"/>
</dbReference>
<keyword evidence="3 5" id="KW-0808">Transferase</keyword>
<evidence type="ECO:0000256" key="1">
    <source>
        <dbReference type="ARBA" id="ARBA00007228"/>
    </source>
</evidence>
<dbReference type="InterPro" id="IPR029064">
    <property type="entry name" value="Ribosomal_eL30-like_sf"/>
</dbReference>
<dbReference type="SUPFAM" id="SSF75217">
    <property type="entry name" value="alpha/beta knot"/>
    <property type="match status" value="1"/>
</dbReference>
<dbReference type="GO" id="GO:0006396">
    <property type="term" value="P:RNA processing"/>
    <property type="evidence" value="ECO:0007669"/>
    <property type="project" value="InterPro"/>
</dbReference>
<dbReference type="EMBL" id="JAAGPU010000003">
    <property type="protein sequence ID" value="NEU03949.1"/>
    <property type="molecule type" value="Genomic_DNA"/>
</dbReference>
<reference evidence="5 6" key="1">
    <citation type="submission" date="2020-02" db="EMBL/GenBank/DDBJ databases">
        <title>Genome assembly of a novel Clostridium senegalense strain.</title>
        <authorList>
            <person name="Gupta T.B."/>
            <person name="Jauregui R."/>
            <person name="Maclean P."/>
            <person name="Nawarathana A."/>
            <person name="Brightwell G."/>
        </authorList>
    </citation>
    <scope>NUCLEOTIDE SEQUENCE [LARGE SCALE GENOMIC DNA]</scope>
    <source>
        <strain evidence="5 6">AGRFS4</strain>
    </source>
</reference>
<keyword evidence="6" id="KW-1185">Reference proteome</keyword>
<sequence>MQYISSKENTLIKNVRKLKEKKHRNSQGLFLVEGFRFIEEAIKSEFNIKYIFISENCTSENYDRYINFSGDVYTVSSSIFKIISSTDTPQGVIAVVENKVLDLSSNDGVYILVDKIQDPGNLGTIIRTAHASNCLGVIITKGTVDIYNEKTLRSTMGSIFNIPIIEDKDLSFVKELQERGYKLVTSSLDTENNFYDINLTGKVIIAVGNEGNGISDEIYELSNEKVKIPMPGGAESLNASVAASIMMYEAVRQKNIK</sequence>
<dbReference type="PANTHER" id="PTHR43191:SF2">
    <property type="entry name" value="RRNA METHYLTRANSFERASE 3, MITOCHONDRIAL"/>
    <property type="match status" value="1"/>
</dbReference>
<protein>
    <submittedName>
        <fullName evidence="5">RNA methyltransferase</fullName>
    </submittedName>
</protein>
<dbReference type="AlphaFoldDB" id="A0A6M0H049"/>
<evidence type="ECO:0000259" key="4">
    <source>
        <dbReference type="SMART" id="SM00967"/>
    </source>
</evidence>
<accession>A0A6M0H049</accession>
<dbReference type="GO" id="GO:0003723">
    <property type="term" value="F:RNA binding"/>
    <property type="evidence" value="ECO:0007669"/>
    <property type="project" value="InterPro"/>
</dbReference>